<reference evidence="2" key="1">
    <citation type="journal article" date="2015" name="Nat. Genet.">
        <title>The genome and transcriptome of the zoonotic hookworm Ancylostoma ceylanicum identify infection-specific gene families.</title>
        <authorList>
            <person name="Schwarz E.M."/>
            <person name="Hu Y."/>
            <person name="Antoshechkin I."/>
            <person name="Miller M.M."/>
            <person name="Sternberg P.W."/>
            <person name="Aroian R.V."/>
        </authorList>
    </citation>
    <scope>NUCLEOTIDE SEQUENCE</scope>
    <source>
        <strain evidence="2">HY135</strain>
    </source>
</reference>
<gene>
    <name evidence="1" type="primary">Acey_s1108.g3617</name>
    <name evidence="1" type="ORF">Y032_1108g3617</name>
</gene>
<dbReference type="Proteomes" id="UP000024635">
    <property type="component" value="Unassembled WGS sequence"/>
</dbReference>
<dbReference type="AlphaFoldDB" id="A0A016W6K5"/>
<organism evidence="1 2">
    <name type="scientific">Ancylostoma ceylanicum</name>
    <dbReference type="NCBI Taxonomy" id="53326"/>
    <lineage>
        <taxon>Eukaryota</taxon>
        <taxon>Metazoa</taxon>
        <taxon>Ecdysozoa</taxon>
        <taxon>Nematoda</taxon>
        <taxon>Chromadorea</taxon>
        <taxon>Rhabditida</taxon>
        <taxon>Rhabditina</taxon>
        <taxon>Rhabditomorpha</taxon>
        <taxon>Strongyloidea</taxon>
        <taxon>Ancylostomatidae</taxon>
        <taxon>Ancylostomatinae</taxon>
        <taxon>Ancylostoma</taxon>
    </lineage>
</organism>
<sequence length="173" mass="19217">MHPGEGLLPLQVHALPEEEKQWQKDRAGNFDNFREDNDVSKRKMAKVFNAASSALASLDSTMNDRRTHWVSAAVLARPHSTCPMLLNFTLRDMPCEAGWSSQCPLVLWISGASRLCYAKVRAVEVHPQAEALNISIEALTWLHDTVSDGVEEQGRYSSGQNDMIRAILTNVAA</sequence>
<name>A0A016W6K5_9BILA</name>
<keyword evidence="2" id="KW-1185">Reference proteome</keyword>
<evidence type="ECO:0000313" key="1">
    <source>
        <dbReference type="EMBL" id="EYC35221.1"/>
    </source>
</evidence>
<protein>
    <submittedName>
        <fullName evidence="1">Uncharacterized protein</fullName>
    </submittedName>
</protein>
<accession>A0A016W6K5</accession>
<proteinExistence type="predicted"/>
<evidence type="ECO:0000313" key="2">
    <source>
        <dbReference type="Proteomes" id="UP000024635"/>
    </source>
</evidence>
<dbReference type="EMBL" id="JARK01000708">
    <property type="protein sequence ID" value="EYC35221.1"/>
    <property type="molecule type" value="Genomic_DNA"/>
</dbReference>
<comment type="caution">
    <text evidence="1">The sequence shown here is derived from an EMBL/GenBank/DDBJ whole genome shotgun (WGS) entry which is preliminary data.</text>
</comment>